<evidence type="ECO:0000256" key="3">
    <source>
        <dbReference type="ARBA" id="ARBA00022989"/>
    </source>
</evidence>
<reference evidence="6 7" key="1">
    <citation type="submission" date="2014-03" db="EMBL/GenBank/DDBJ databases">
        <title>Bradyrhizobium valentinum sp. nov., isolated from effective nodules of Lupinus mariae-josephae, a lupine endemic of basic-lime soils in Eastern Spain.</title>
        <authorList>
            <person name="Duran D."/>
            <person name="Rey L."/>
            <person name="Navarro A."/>
            <person name="Busquets A."/>
            <person name="Imperial J."/>
            <person name="Ruiz-Argueso T."/>
        </authorList>
    </citation>
    <scope>NUCLEOTIDE SEQUENCE [LARGE SCALE GENOMIC DNA]</scope>
    <source>
        <strain evidence="6 7">PAC68</strain>
    </source>
</reference>
<feature type="transmembrane region" description="Helical" evidence="5">
    <location>
        <begin position="6"/>
        <end position="26"/>
    </location>
</feature>
<dbReference type="InterPro" id="IPR001129">
    <property type="entry name" value="Membr-assoc_MAPEG"/>
</dbReference>
<organism evidence="6 7">
    <name type="scientific">Bradyrhizobium jicamae</name>
    <dbReference type="NCBI Taxonomy" id="280332"/>
    <lineage>
        <taxon>Bacteria</taxon>
        <taxon>Pseudomonadati</taxon>
        <taxon>Pseudomonadota</taxon>
        <taxon>Alphaproteobacteria</taxon>
        <taxon>Hyphomicrobiales</taxon>
        <taxon>Nitrobacteraceae</taxon>
        <taxon>Bradyrhizobium</taxon>
    </lineage>
</organism>
<keyword evidence="4 5" id="KW-0472">Membrane</keyword>
<name>A0A0R3M823_9BRAD</name>
<dbReference type="Gene3D" id="1.20.120.550">
    <property type="entry name" value="Membrane associated eicosanoid/glutathione metabolism-like domain"/>
    <property type="match status" value="1"/>
</dbReference>
<dbReference type="AlphaFoldDB" id="A0A0R3M823"/>
<dbReference type="InterPro" id="IPR023352">
    <property type="entry name" value="MAPEG-like_dom_sf"/>
</dbReference>
<dbReference type="PANTHER" id="PTHR35814:SF1">
    <property type="entry name" value="GLUTATHIONE S-TRANSFERASE-RELATED"/>
    <property type="match status" value="1"/>
</dbReference>
<accession>A0A0R3M823</accession>
<keyword evidence="7" id="KW-1185">Reference proteome</keyword>
<keyword evidence="2 5" id="KW-0812">Transmembrane</keyword>
<comment type="caution">
    <text evidence="6">The sequence shown here is derived from an EMBL/GenBank/DDBJ whole genome shotgun (WGS) entry which is preliminary data.</text>
</comment>
<dbReference type="Proteomes" id="UP000050863">
    <property type="component" value="Unassembled WGS sequence"/>
</dbReference>
<keyword evidence="3 5" id="KW-1133">Transmembrane helix</keyword>
<dbReference type="EMBL" id="LLXZ01000016">
    <property type="protein sequence ID" value="KRR14117.1"/>
    <property type="molecule type" value="Genomic_DNA"/>
</dbReference>
<feature type="transmembrane region" description="Helical" evidence="5">
    <location>
        <begin position="47"/>
        <end position="68"/>
    </location>
</feature>
<evidence type="ECO:0008006" key="8">
    <source>
        <dbReference type="Google" id="ProtNLM"/>
    </source>
</evidence>
<evidence type="ECO:0000256" key="4">
    <source>
        <dbReference type="ARBA" id="ARBA00023136"/>
    </source>
</evidence>
<feature type="transmembrane region" description="Helical" evidence="5">
    <location>
        <begin position="112"/>
        <end position="133"/>
    </location>
</feature>
<proteinExistence type="predicted"/>
<evidence type="ECO:0000313" key="6">
    <source>
        <dbReference type="EMBL" id="KRR14117.1"/>
    </source>
</evidence>
<dbReference type="STRING" id="280332.CQ12_35070"/>
<dbReference type="RefSeq" id="WP_057833992.1">
    <property type="nucleotide sequence ID" value="NZ_LLXZ01000016.1"/>
</dbReference>
<evidence type="ECO:0000256" key="1">
    <source>
        <dbReference type="ARBA" id="ARBA00004370"/>
    </source>
</evidence>
<dbReference type="SUPFAM" id="SSF161084">
    <property type="entry name" value="MAPEG domain-like"/>
    <property type="match status" value="1"/>
</dbReference>
<protein>
    <recommendedName>
        <fullName evidence="8">Glutathione S-transferase</fullName>
    </recommendedName>
</protein>
<feature type="transmembrane region" description="Helical" evidence="5">
    <location>
        <begin position="74"/>
        <end position="91"/>
    </location>
</feature>
<dbReference type="Pfam" id="PF01124">
    <property type="entry name" value="MAPEG"/>
    <property type="match status" value="1"/>
</dbReference>
<comment type="subcellular location">
    <subcellularLocation>
        <location evidence="1">Membrane</location>
    </subcellularLocation>
</comment>
<dbReference type="GO" id="GO:0016020">
    <property type="term" value="C:membrane"/>
    <property type="evidence" value="ECO:0007669"/>
    <property type="project" value="UniProtKB-SubCell"/>
</dbReference>
<sequence>MHLPSITATYLAILALLYTVLALQVGRLRQRDRAAFGDNGSLQLRSAIRAHANFIEYVPIITLMVAMLEMSGLATVWVHLLMGALLLSRLLHPLGMYAAPNTLQFRIGRVGGITITLVLLLACALTILARSLLGA</sequence>
<gene>
    <name evidence="6" type="ORF">CQ12_35070</name>
</gene>
<evidence type="ECO:0000313" key="7">
    <source>
        <dbReference type="Proteomes" id="UP000050863"/>
    </source>
</evidence>
<evidence type="ECO:0000256" key="2">
    <source>
        <dbReference type="ARBA" id="ARBA00022692"/>
    </source>
</evidence>
<dbReference type="PANTHER" id="PTHR35814">
    <property type="match status" value="1"/>
</dbReference>
<evidence type="ECO:0000256" key="5">
    <source>
        <dbReference type="SAM" id="Phobius"/>
    </source>
</evidence>
<dbReference type="OrthoDB" id="7619858at2"/>